<keyword evidence="3" id="KW-1185">Reference proteome</keyword>
<evidence type="ECO:0000313" key="2">
    <source>
        <dbReference type="EMBL" id="CZT51132.1"/>
    </source>
</evidence>
<organism evidence="2 3">
    <name type="scientific">Rhynchosporium secalis</name>
    <name type="common">Barley scald fungus</name>
    <dbReference type="NCBI Taxonomy" id="38038"/>
    <lineage>
        <taxon>Eukaryota</taxon>
        <taxon>Fungi</taxon>
        <taxon>Dikarya</taxon>
        <taxon>Ascomycota</taxon>
        <taxon>Pezizomycotina</taxon>
        <taxon>Leotiomycetes</taxon>
        <taxon>Helotiales</taxon>
        <taxon>Ploettnerulaceae</taxon>
        <taxon>Rhynchosporium</taxon>
    </lineage>
</organism>
<protein>
    <submittedName>
        <fullName evidence="2">Uncharacterized protein</fullName>
    </submittedName>
</protein>
<feature type="compositionally biased region" description="Acidic residues" evidence="1">
    <location>
        <begin position="84"/>
        <end position="94"/>
    </location>
</feature>
<evidence type="ECO:0000313" key="3">
    <source>
        <dbReference type="Proteomes" id="UP000177625"/>
    </source>
</evidence>
<evidence type="ECO:0000256" key="1">
    <source>
        <dbReference type="SAM" id="MobiDB-lite"/>
    </source>
</evidence>
<feature type="compositionally biased region" description="Acidic residues" evidence="1">
    <location>
        <begin position="48"/>
        <end position="76"/>
    </location>
</feature>
<proteinExistence type="predicted"/>
<dbReference type="AlphaFoldDB" id="A0A1E1MPW9"/>
<dbReference type="Proteomes" id="UP000177625">
    <property type="component" value="Unassembled WGS sequence"/>
</dbReference>
<dbReference type="EMBL" id="FJVC01000477">
    <property type="protein sequence ID" value="CZT51132.1"/>
    <property type="molecule type" value="Genomic_DNA"/>
</dbReference>
<reference evidence="3" key="1">
    <citation type="submission" date="2016-03" db="EMBL/GenBank/DDBJ databases">
        <authorList>
            <person name="Guldener U."/>
        </authorList>
    </citation>
    <scope>NUCLEOTIDE SEQUENCE [LARGE SCALE GENOMIC DNA]</scope>
</reference>
<gene>
    <name evidence="2" type="ORF">RSE6_12230</name>
</gene>
<sequence length="302" mass="33911">MCSQDPESLRSTGNSQSGDGESREVFERELQRFLEVTGKVEERVDGQGQDDDDDNENDDENDDEIEDASEQQEVEDKDGKGDDFINELNEDENEKDIVEGNSGNKEGEDEEPSQSDKEEAAAAEAEYWAENRRFDPETGEPYLPAPIPGSVTYINPLIDTLYICANGQSEISIRPQSMNSLASMKCLATLKRLACVATEVCFGVVDGGPQDDSITTFLPGLTSIVVTMGDICWNEMEHELDERSMCEIEFTETGMCAIREAGRERRIDRACKLFVHSDRWHEVVCSMKRVLRGGKMMEYLEQ</sequence>
<accession>A0A1E1MPW9</accession>
<name>A0A1E1MPW9_RHYSE</name>
<feature type="compositionally biased region" description="Basic and acidic residues" evidence="1">
    <location>
        <begin position="20"/>
        <end position="45"/>
    </location>
</feature>
<feature type="region of interest" description="Disordered" evidence="1">
    <location>
        <begin position="1"/>
        <end position="124"/>
    </location>
</feature>
<feature type="compositionally biased region" description="Polar residues" evidence="1">
    <location>
        <begin position="1"/>
        <end position="19"/>
    </location>
</feature>